<feature type="domain" description="F-box" evidence="1">
    <location>
        <begin position="52"/>
        <end position="92"/>
    </location>
</feature>
<dbReference type="PANTHER" id="PTHR46407:SF21">
    <property type="entry name" value="F-BOX_KELCH-REPEAT PROTEIN SKIP20"/>
    <property type="match status" value="1"/>
</dbReference>
<dbReference type="CDD" id="cd22152">
    <property type="entry name" value="F-box_AtAFR-like"/>
    <property type="match status" value="1"/>
</dbReference>
<proteinExistence type="predicted"/>
<dbReference type="GO" id="GO:2000762">
    <property type="term" value="P:regulation of phenylpropanoid metabolic process"/>
    <property type="evidence" value="ECO:0007669"/>
    <property type="project" value="InterPro"/>
</dbReference>
<comment type="caution">
    <text evidence="2">The sequence shown here is derived from an EMBL/GenBank/DDBJ whole genome shotgun (WGS) entry which is preliminary data.</text>
</comment>
<dbReference type="AlphaFoldDB" id="A0AAW1GKG0"/>
<dbReference type="Pfam" id="PF00646">
    <property type="entry name" value="F-box"/>
    <property type="match status" value="1"/>
</dbReference>
<name>A0AAW1GKG0_SAPOF</name>
<dbReference type="InterPro" id="IPR001810">
    <property type="entry name" value="F-box_dom"/>
</dbReference>
<dbReference type="SMART" id="SM00256">
    <property type="entry name" value="FBOX"/>
    <property type="match status" value="1"/>
</dbReference>
<dbReference type="EMBL" id="JBDFQZ010000014">
    <property type="protein sequence ID" value="KAK9664925.1"/>
    <property type="molecule type" value="Genomic_DNA"/>
</dbReference>
<dbReference type="Proteomes" id="UP001443914">
    <property type="component" value="Unassembled WGS sequence"/>
</dbReference>
<evidence type="ECO:0000313" key="3">
    <source>
        <dbReference type="Proteomes" id="UP001443914"/>
    </source>
</evidence>
<dbReference type="SUPFAM" id="SSF81383">
    <property type="entry name" value="F-box domain"/>
    <property type="match status" value="1"/>
</dbReference>
<keyword evidence="3" id="KW-1185">Reference proteome</keyword>
<dbReference type="SUPFAM" id="SSF117281">
    <property type="entry name" value="Kelch motif"/>
    <property type="match status" value="1"/>
</dbReference>
<dbReference type="GO" id="GO:0005829">
    <property type="term" value="C:cytosol"/>
    <property type="evidence" value="ECO:0007669"/>
    <property type="project" value="TreeGrafter"/>
</dbReference>
<evidence type="ECO:0000259" key="1">
    <source>
        <dbReference type="SMART" id="SM00256"/>
    </source>
</evidence>
<dbReference type="InterPro" id="IPR006652">
    <property type="entry name" value="Kelch_1"/>
</dbReference>
<dbReference type="InterPro" id="IPR015915">
    <property type="entry name" value="Kelch-typ_b-propeller"/>
</dbReference>
<dbReference type="GO" id="GO:0080037">
    <property type="term" value="P:negative regulation of cytokinin-activated signaling pathway"/>
    <property type="evidence" value="ECO:0007669"/>
    <property type="project" value="InterPro"/>
</dbReference>
<accession>A0AAW1GKG0</accession>
<gene>
    <name evidence="2" type="ORF">RND81_14G077700</name>
</gene>
<protein>
    <recommendedName>
        <fullName evidence="1">F-box domain-containing protein</fullName>
    </recommendedName>
</protein>
<dbReference type="InterPro" id="IPR036047">
    <property type="entry name" value="F-box-like_dom_sf"/>
</dbReference>
<dbReference type="Pfam" id="PF01344">
    <property type="entry name" value="Kelch_1"/>
    <property type="match status" value="1"/>
</dbReference>
<reference evidence="2" key="1">
    <citation type="submission" date="2024-03" db="EMBL/GenBank/DDBJ databases">
        <title>WGS assembly of Saponaria officinalis var. Norfolk2.</title>
        <authorList>
            <person name="Jenkins J."/>
            <person name="Shu S."/>
            <person name="Grimwood J."/>
            <person name="Barry K."/>
            <person name="Goodstein D."/>
            <person name="Schmutz J."/>
            <person name="Leebens-Mack J."/>
            <person name="Osbourn A."/>
        </authorList>
    </citation>
    <scope>NUCLEOTIDE SEQUENCE [LARGE SCALE GENOMIC DNA]</scope>
    <source>
        <strain evidence="2">JIC</strain>
    </source>
</reference>
<evidence type="ECO:0000313" key="2">
    <source>
        <dbReference type="EMBL" id="KAK9664925.1"/>
    </source>
</evidence>
<sequence length="446" mass="49645">MAMAVISTDVISTIHINKKTKLENKLFTHTSIIGTNHINKLNMYQNELIPGLPNDIGLECLLRVPITSHPTLRLVSHLWKTTLSHPSFFSLRRHTDAAEHLVFLVQPLFPPPPPPPQQQVHQTKEDVQELGVKESDEFSNPLRYNLSVYNSTRHEWRNLVNIAIPTFAQCVAVPAVGKVVVLGGWDPATLIPDTRVIVIDFVSGIWKEGSPMPTARSFFACVAVGSAAVYVAGGHDGRKNALRTAEAYDVEADTWRVLPEMAEERDESHGVVFGSNFWVVSGYGTESQGRFRPDAEIYDPETSTWTRIDGVWPYSGHTPKSTMVAAAPVGQRPRWWCMNGGELKQFDFEDNSWRGLKTGRIPESVNGSTSISLVDIGDNRVMVMGNGEKCGEECKEEMCGGEGVFMVEKSNNNNNNKMEGINWKWEHVHAPSNFLGLPFSSSHLLI</sequence>
<organism evidence="2 3">
    <name type="scientific">Saponaria officinalis</name>
    <name type="common">Common soapwort</name>
    <name type="synonym">Lychnis saponaria</name>
    <dbReference type="NCBI Taxonomy" id="3572"/>
    <lineage>
        <taxon>Eukaryota</taxon>
        <taxon>Viridiplantae</taxon>
        <taxon>Streptophyta</taxon>
        <taxon>Embryophyta</taxon>
        <taxon>Tracheophyta</taxon>
        <taxon>Spermatophyta</taxon>
        <taxon>Magnoliopsida</taxon>
        <taxon>eudicotyledons</taxon>
        <taxon>Gunneridae</taxon>
        <taxon>Pentapetalae</taxon>
        <taxon>Caryophyllales</taxon>
        <taxon>Caryophyllaceae</taxon>
        <taxon>Caryophylleae</taxon>
        <taxon>Saponaria</taxon>
    </lineage>
</organism>
<dbReference type="SMART" id="SM00612">
    <property type="entry name" value="Kelch"/>
    <property type="match status" value="2"/>
</dbReference>
<dbReference type="Gene3D" id="2.120.10.80">
    <property type="entry name" value="Kelch-type beta propeller"/>
    <property type="match status" value="1"/>
</dbReference>
<dbReference type="PANTHER" id="PTHR46407">
    <property type="entry name" value="OS02G0208700 PROTEIN"/>
    <property type="match status" value="1"/>
</dbReference>
<dbReference type="InterPro" id="IPR044595">
    <property type="entry name" value="KMD1-4"/>
</dbReference>